<dbReference type="InterPro" id="IPR012654">
    <property type="entry name" value="CHP02391"/>
</dbReference>
<geneLocation type="plasmid" evidence="2">
    <name>unnamed</name>
</geneLocation>
<dbReference type="RefSeq" id="WP_353070745.1">
    <property type="nucleotide sequence ID" value="NZ_CP132937.1"/>
</dbReference>
<reference evidence="2" key="2">
    <citation type="journal article" date="2024" name="Environ. Microbiol.">
        <title>Genome analysis and description of Tunturibacter gen. nov. expands the diversity of Terriglobia in tundra soils.</title>
        <authorList>
            <person name="Messyasz A."/>
            <person name="Mannisto M.K."/>
            <person name="Kerkhof L.J."/>
            <person name="Haggblom M.M."/>
        </authorList>
    </citation>
    <scope>NUCLEOTIDE SEQUENCE</scope>
    <source>
        <strain evidence="2">M8UP39</strain>
    </source>
</reference>
<feature type="domain" description="Conserved hypothetical protein CHP02391" evidence="1">
    <location>
        <begin position="131"/>
        <end position="244"/>
    </location>
</feature>
<dbReference type="EMBL" id="CP132937">
    <property type="protein sequence ID" value="XCB20291.1"/>
    <property type="molecule type" value="Genomic_DNA"/>
</dbReference>
<keyword evidence="2" id="KW-0614">Plasmid</keyword>
<dbReference type="Pfam" id="PF09509">
    <property type="entry name" value="Hypoth_Ymh"/>
    <property type="match status" value="1"/>
</dbReference>
<organism evidence="2">
    <name type="scientific">Tunturiibacter gelidiferens</name>
    <dbReference type="NCBI Taxonomy" id="3069689"/>
    <lineage>
        <taxon>Bacteria</taxon>
        <taxon>Pseudomonadati</taxon>
        <taxon>Acidobacteriota</taxon>
        <taxon>Terriglobia</taxon>
        <taxon>Terriglobales</taxon>
        <taxon>Acidobacteriaceae</taxon>
        <taxon>Tunturiibacter</taxon>
    </lineage>
</organism>
<reference evidence="2" key="1">
    <citation type="submission" date="2023-08" db="EMBL/GenBank/DDBJ databases">
        <authorList>
            <person name="Messyasz A."/>
            <person name="Mannisto M.K."/>
            <person name="Kerkhof L.J."/>
            <person name="Haggblom M."/>
        </authorList>
    </citation>
    <scope>NUCLEOTIDE SEQUENCE</scope>
    <source>
        <strain evidence="2">M8UP39</strain>
        <plasmid evidence="2">unnamed</plasmid>
    </source>
</reference>
<gene>
    <name evidence="2" type="ORF">RBB81_00270</name>
</gene>
<evidence type="ECO:0000313" key="2">
    <source>
        <dbReference type="EMBL" id="XCB20291.1"/>
    </source>
</evidence>
<dbReference type="NCBIfam" id="TIGR02391">
    <property type="entry name" value="hypoth_ymh"/>
    <property type="match status" value="1"/>
</dbReference>
<accession>A0AAU7YVC7</accession>
<dbReference type="AlphaFoldDB" id="A0AAU7YVC7"/>
<proteinExistence type="predicted"/>
<protein>
    <submittedName>
        <fullName evidence="2">TIGR02391 family protein</fullName>
    </submittedName>
</protein>
<evidence type="ECO:0000259" key="1">
    <source>
        <dbReference type="Pfam" id="PF09509"/>
    </source>
</evidence>
<dbReference type="KEGG" id="tgi:RBB81_00270"/>
<sequence length="249" mass="27708">MHELPGAIPDLQVLLSLRAEELGGKMIFLMRKRCENRGIDGFIFSNLIDELWPQNYLPNYRPPYDEQFRNQINLAIAEAWAWLIAQALLVPAPNAGGGSDTRVLSRRALQFQNETDFASFAVSRMLPKECLHPRLADKVWSAFMRSEFDVAAFQAMKAVEVAVRDASGLPNDLLGTKLMRKAFDPGNGPLTDPLAEDGEKEARSALFAGAIGSYKNPHSHRDVNLADPAEAVEIIMLANHLLRIVDARK</sequence>
<name>A0AAU7YVC7_9BACT</name>